<dbReference type="SUPFAM" id="SSF54862">
    <property type="entry name" value="4Fe-4S ferredoxins"/>
    <property type="match status" value="1"/>
</dbReference>
<evidence type="ECO:0000256" key="2">
    <source>
        <dbReference type="ARBA" id="ARBA00022723"/>
    </source>
</evidence>
<dbReference type="EMBL" id="CP001734">
    <property type="protein sequence ID" value="ACV68915.1"/>
    <property type="molecule type" value="Genomic_DNA"/>
</dbReference>
<sequence>MHQIQITPEKCLQDGICVQTCPFGLFRDHPDGIPEIVDGAGELCIGCGHCVAICPGEAISLDGQGPEWCDPVDRTWAPSKEQILYHFRSRRSIRVYKEEAVDRPTLESLLDLARWAPSARNGQPVHWIVFQDHEAIHNLARLVVDWMRHKNLLPEIVHAFDNGKDMINRHAPCLVVAHASEQALKPVEDCSIALAHIEAAAPAFGLGGCWAGFFMTAAQQYQPLVDVLDLPQGHRVYGALMLGVPRFSYRRIPPRQELQVQWR</sequence>
<reference evidence="8" key="1">
    <citation type="submission" date="2009-09" db="EMBL/GenBank/DDBJ databases">
        <title>The complete chromosome of Desulfohalobium retbaense DSM 5692.</title>
        <authorList>
            <consortium name="US DOE Joint Genome Institute (JGI-PGF)"/>
            <person name="Lucas S."/>
            <person name="Copeland A."/>
            <person name="Lapidus A."/>
            <person name="Glavina del Rio T."/>
            <person name="Dalin E."/>
            <person name="Tice H."/>
            <person name="Bruce D."/>
            <person name="Goodwin L."/>
            <person name="Pitluck S."/>
            <person name="Kyrpides N."/>
            <person name="Mavromatis K."/>
            <person name="Ivanova N."/>
            <person name="Mikhailova N."/>
            <person name="Munk A.C."/>
            <person name="Brettin T."/>
            <person name="Detter J.C."/>
            <person name="Han C."/>
            <person name="Tapia R."/>
            <person name="Larimer F."/>
            <person name="Land M."/>
            <person name="Hauser L."/>
            <person name="Markowitz V."/>
            <person name="Cheng J.-F."/>
            <person name="Hugenholtz P."/>
            <person name="Woyke T."/>
            <person name="Wu D."/>
            <person name="Spring S."/>
            <person name="Klenk H.-P."/>
            <person name="Eisen J.A."/>
        </authorList>
    </citation>
    <scope>NUCLEOTIDE SEQUENCE [LARGE SCALE GENOMIC DNA]</scope>
    <source>
        <strain evidence="8">DSM 5692</strain>
    </source>
</reference>
<dbReference type="HOGENOM" id="CLU_070764_2_0_7"/>
<dbReference type="InterPro" id="IPR017896">
    <property type="entry name" value="4Fe4S_Fe-S-bd"/>
</dbReference>
<evidence type="ECO:0000256" key="4">
    <source>
        <dbReference type="ARBA" id="ARBA00023004"/>
    </source>
</evidence>
<dbReference type="RefSeq" id="WP_015752058.1">
    <property type="nucleotide sequence ID" value="NC_013223.1"/>
</dbReference>
<dbReference type="InterPro" id="IPR000415">
    <property type="entry name" value="Nitroreductase-like"/>
</dbReference>
<dbReference type="eggNOG" id="COG0778">
    <property type="taxonomic scope" value="Bacteria"/>
</dbReference>
<dbReference type="Proteomes" id="UP000001052">
    <property type="component" value="Chromosome"/>
</dbReference>
<dbReference type="SUPFAM" id="SSF55469">
    <property type="entry name" value="FMN-dependent nitroreductase-like"/>
    <property type="match status" value="1"/>
</dbReference>
<dbReference type="GO" id="GO:0016491">
    <property type="term" value="F:oxidoreductase activity"/>
    <property type="evidence" value="ECO:0007669"/>
    <property type="project" value="UniProtKB-KW"/>
</dbReference>
<keyword evidence="8" id="KW-1185">Reference proteome</keyword>
<gene>
    <name evidence="7" type="ordered locus">Dret_1631</name>
</gene>
<dbReference type="STRING" id="485915.Dret_1631"/>
<protein>
    <submittedName>
        <fullName evidence="7">Nitroreductase</fullName>
    </submittedName>
</protein>
<dbReference type="Gene3D" id="3.40.109.10">
    <property type="entry name" value="NADH Oxidase"/>
    <property type="match status" value="1"/>
</dbReference>
<comment type="similarity">
    <text evidence="1">Belongs to the nitroreductase family.</text>
</comment>
<accession>C8X3B8</accession>
<keyword evidence="2" id="KW-0479">Metal-binding</keyword>
<evidence type="ECO:0000256" key="5">
    <source>
        <dbReference type="ARBA" id="ARBA00023014"/>
    </source>
</evidence>
<dbReference type="PROSITE" id="PS51379">
    <property type="entry name" value="4FE4S_FER_2"/>
    <property type="match status" value="2"/>
</dbReference>
<dbReference type="GO" id="GO:0051536">
    <property type="term" value="F:iron-sulfur cluster binding"/>
    <property type="evidence" value="ECO:0007669"/>
    <property type="project" value="UniProtKB-KW"/>
</dbReference>
<organism evidence="7 8">
    <name type="scientific">Desulfohalobium retbaense (strain ATCC 49708 / DSM 5692 / JCM 16813 / HR100)</name>
    <dbReference type="NCBI Taxonomy" id="485915"/>
    <lineage>
        <taxon>Bacteria</taxon>
        <taxon>Pseudomonadati</taxon>
        <taxon>Thermodesulfobacteriota</taxon>
        <taxon>Desulfovibrionia</taxon>
        <taxon>Desulfovibrionales</taxon>
        <taxon>Desulfohalobiaceae</taxon>
        <taxon>Desulfohalobium</taxon>
    </lineage>
</organism>
<dbReference type="eggNOG" id="COG1146">
    <property type="taxonomic scope" value="Bacteria"/>
</dbReference>
<dbReference type="Gene3D" id="3.30.70.20">
    <property type="match status" value="1"/>
</dbReference>
<dbReference type="Pfam" id="PF13187">
    <property type="entry name" value="Fer4_9"/>
    <property type="match status" value="1"/>
</dbReference>
<dbReference type="GO" id="GO:0046872">
    <property type="term" value="F:metal ion binding"/>
    <property type="evidence" value="ECO:0007669"/>
    <property type="project" value="UniProtKB-KW"/>
</dbReference>
<feature type="domain" description="4Fe-4S ferredoxin-type" evidence="6">
    <location>
        <begin position="2"/>
        <end position="31"/>
    </location>
</feature>
<keyword evidence="3" id="KW-0560">Oxidoreductase</keyword>
<dbReference type="PROSITE" id="PS00198">
    <property type="entry name" value="4FE4S_FER_1"/>
    <property type="match status" value="1"/>
</dbReference>
<dbReference type="KEGG" id="drt:Dret_1631"/>
<dbReference type="PANTHER" id="PTHR43673">
    <property type="entry name" value="NAD(P)H NITROREDUCTASE YDGI-RELATED"/>
    <property type="match status" value="1"/>
</dbReference>
<keyword evidence="5" id="KW-0411">Iron-sulfur</keyword>
<dbReference type="InterPro" id="IPR029479">
    <property type="entry name" value="Nitroreductase"/>
</dbReference>
<dbReference type="OrthoDB" id="368873at2"/>
<evidence type="ECO:0000256" key="1">
    <source>
        <dbReference type="ARBA" id="ARBA00007118"/>
    </source>
</evidence>
<feature type="domain" description="4Fe-4S ferredoxin-type" evidence="6">
    <location>
        <begin position="32"/>
        <end position="64"/>
    </location>
</feature>
<dbReference type="PANTHER" id="PTHR43673:SF10">
    <property type="entry name" value="NADH DEHYDROGENASE_NAD(P)H NITROREDUCTASE XCC3605-RELATED"/>
    <property type="match status" value="1"/>
</dbReference>
<evidence type="ECO:0000313" key="8">
    <source>
        <dbReference type="Proteomes" id="UP000001052"/>
    </source>
</evidence>
<proteinExistence type="inferred from homology"/>
<dbReference type="Pfam" id="PF00881">
    <property type="entry name" value="Nitroreductase"/>
    <property type="match status" value="1"/>
</dbReference>
<name>C8X3B8_DESRD</name>
<evidence type="ECO:0000256" key="3">
    <source>
        <dbReference type="ARBA" id="ARBA00023002"/>
    </source>
</evidence>
<dbReference type="InterPro" id="IPR017900">
    <property type="entry name" value="4Fe4S_Fe_S_CS"/>
</dbReference>
<keyword evidence="4" id="KW-0408">Iron</keyword>
<evidence type="ECO:0000313" key="7">
    <source>
        <dbReference type="EMBL" id="ACV68915.1"/>
    </source>
</evidence>
<dbReference type="CDD" id="cd02143">
    <property type="entry name" value="nitroreductase_FeS-like"/>
    <property type="match status" value="1"/>
</dbReference>
<reference evidence="7 8" key="2">
    <citation type="journal article" date="2010" name="Stand. Genomic Sci.">
        <title>Complete genome sequence of Desulfohalobium retbaense type strain (HR(100)).</title>
        <authorList>
            <person name="Spring S."/>
            <person name="Nolan M."/>
            <person name="Lapidus A."/>
            <person name="Glavina Del Rio T."/>
            <person name="Copeland A."/>
            <person name="Tice H."/>
            <person name="Cheng J.F."/>
            <person name="Lucas S."/>
            <person name="Land M."/>
            <person name="Chen F."/>
            <person name="Bruce D."/>
            <person name="Goodwin L."/>
            <person name="Pitluck S."/>
            <person name="Ivanova N."/>
            <person name="Mavromatis K."/>
            <person name="Mikhailova N."/>
            <person name="Pati A."/>
            <person name="Chen A."/>
            <person name="Palaniappan K."/>
            <person name="Hauser L."/>
            <person name="Chang Y.J."/>
            <person name="Jeffries C.D."/>
            <person name="Munk C."/>
            <person name="Kiss H."/>
            <person name="Chain P."/>
            <person name="Han C."/>
            <person name="Brettin T."/>
            <person name="Detter J.C."/>
            <person name="Schuler E."/>
            <person name="Goker M."/>
            <person name="Rohde M."/>
            <person name="Bristow J."/>
            <person name="Eisen J.A."/>
            <person name="Markowitz V."/>
            <person name="Hugenholtz P."/>
            <person name="Kyrpides N.C."/>
            <person name="Klenk H.P."/>
        </authorList>
    </citation>
    <scope>NUCLEOTIDE SEQUENCE [LARGE SCALE GENOMIC DNA]</scope>
    <source>
        <strain evidence="7 8">DSM 5692</strain>
    </source>
</reference>
<dbReference type="AlphaFoldDB" id="C8X3B8"/>
<evidence type="ECO:0000259" key="6">
    <source>
        <dbReference type="PROSITE" id="PS51379"/>
    </source>
</evidence>